<name>A0ABU2UIT1_9ACTN</name>
<accession>A0ABU2UIT1</accession>
<gene>
    <name evidence="2" type="ORF">RM863_12805</name>
</gene>
<organism evidence="2 3">
    <name type="scientific">Streptomyces hintoniae</name>
    <dbReference type="NCBI Taxonomy" id="3075521"/>
    <lineage>
        <taxon>Bacteria</taxon>
        <taxon>Bacillati</taxon>
        <taxon>Actinomycetota</taxon>
        <taxon>Actinomycetes</taxon>
        <taxon>Kitasatosporales</taxon>
        <taxon>Streptomycetaceae</taxon>
        <taxon>Streptomyces</taxon>
    </lineage>
</organism>
<evidence type="ECO:0000256" key="1">
    <source>
        <dbReference type="SAM" id="MobiDB-lite"/>
    </source>
</evidence>
<protein>
    <recommendedName>
        <fullName evidence="4">Head fiber protein</fullName>
    </recommendedName>
</protein>
<dbReference type="EMBL" id="JAVRFF010000012">
    <property type="protein sequence ID" value="MDT0473004.1"/>
    <property type="molecule type" value="Genomic_DNA"/>
</dbReference>
<dbReference type="RefSeq" id="WP_311635078.1">
    <property type="nucleotide sequence ID" value="NZ_JAVRFF010000012.1"/>
</dbReference>
<proteinExistence type="predicted"/>
<dbReference type="Proteomes" id="UP001180489">
    <property type="component" value="Unassembled WGS sequence"/>
</dbReference>
<feature type="region of interest" description="Disordered" evidence="1">
    <location>
        <begin position="1"/>
        <end position="21"/>
    </location>
</feature>
<sequence>MAAEKQVTLIKGGTRRDNKGTTTLRVVDPAPALMDGATKPTVNNVSAAPTQADFNALLAALRTRGVIGGS</sequence>
<comment type="caution">
    <text evidence="2">The sequence shown here is derived from an EMBL/GenBank/DDBJ whole genome shotgun (WGS) entry which is preliminary data.</text>
</comment>
<evidence type="ECO:0008006" key="4">
    <source>
        <dbReference type="Google" id="ProtNLM"/>
    </source>
</evidence>
<keyword evidence="3" id="KW-1185">Reference proteome</keyword>
<reference evidence="2" key="1">
    <citation type="submission" date="2024-05" db="EMBL/GenBank/DDBJ databases">
        <title>30 novel species of actinomycetes from the DSMZ collection.</title>
        <authorList>
            <person name="Nouioui I."/>
        </authorList>
    </citation>
    <scope>NUCLEOTIDE SEQUENCE</scope>
    <source>
        <strain evidence="2">DSM 41014</strain>
    </source>
</reference>
<evidence type="ECO:0000313" key="2">
    <source>
        <dbReference type="EMBL" id="MDT0473004.1"/>
    </source>
</evidence>
<evidence type="ECO:0000313" key="3">
    <source>
        <dbReference type="Proteomes" id="UP001180489"/>
    </source>
</evidence>